<feature type="domain" description="Luciferase-like" evidence="5">
    <location>
        <begin position="4"/>
        <end position="189"/>
    </location>
</feature>
<dbReference type="InterPro" id="IPR050172">
    <property type="entry name" value="SsuD_RutA_monooxygenase"/>
</dbReference>
<dbReference type="PANTHER" id="PTHR42847:SF8">
    <property type="entry name" value="CONSERVED PROTEIN"/>
    <property type="match status" value="1"/>
</dbReference>
<comment type="caution">
    <text evidence="6">The sequence shown here is derived from an EMBL/GenBank/DDBJ whole genome shotgun (WGS) entry which is preliminary data.</text>
</comment>
<keyword evidence="7" id="KW-1185">Reference proteome</keyword>
<evidence type="ECO:0000259" key="5">
    <source>
        <dbReference type="Pfam" id="PF00296"/>
    </source>
</evidence>
<dbReference type="InterPro" id="IPR036661">
    <property type="entry name" value="Luciferase-like_sf"/>
</dbReference>
<sequence length="235" mass="26018">MAEVEASGVDILFNWDHFFPLSGDPDGLHFESWSLLSAWAEQTSTIELGALVNCNSYRNADLQADMARTIDHISGGRFIFGTGAGWFERDYVEYGYEFGTAGSRLNALAADLPRIEARWAKLNPPPTRDIPVLIGGGGEKKTLRIVAQHADIWHSFSDPAVMEHKLGVLAGWCDSVGRDLAEIEISTEVRHRTFAEADELYDLGARLFTLGVSGPHYDLSAVSDWLAWRDSKNAF</sequence>
<evidence type="ECO:0000313" key="7">
    <source>
        <dbReference type="Proteomes" id="UP001501803"/>
    </source>
</evidence>
<evidence type="ECO:0000256" key="1">
    <source>
        <dbReference type="ARBA" id="ARBA00022630"/>
    </source>
</evidence>
<organism evidence="6 7">
    <name type="scientific">Leifsonia kafniensis</name>
    <dbReference type="NCBI Taxonomy" id="475957"/>
    <lineage>
        <taxon>Bacteria</taxon>
        <taxon>Bacillati</taxon>
        <taxon>Actinomycetota</taxon>
        <taxon>Actinomycetes</taxon>
        <taxon>Micrococcales</taxon>
        <taxon>Microbacteriaceae</taxon>
        <taxon>Leifsonia</taxon>
    </lineage>
</organism>
<evidence type="ECO:0000256" key="2">
    <source>
        <dbReference type="ARBA" id="ARBA00022643"/>
    </source>
</evidence>
<proteinExistence type="predicted"/>
<gene>
    <name evidence="6" type="ORF">GCM10022381_11100</name>
</gene>
<protein>
    <submittedName>
        <fullName evidence="6">LLM class F420-dependent oxidoreductase</fullName>
    </submittedName>
</protein>
<dbReference type="InterPro" id="IPR022480">
    <property type="entry name" value="F420_MSMEG2906"/>
</dbReference>
<dbReference type="InterPro" id="IPR011251">
    <property type="entry name" value="Luciferase-like_dom"/>
</dbReference>
<dbReference type="SUPFAM" id="SSF51679">
    <property type="entry name" value="Bacterial luciferase-like"/>
    <property type="match status" value="1"/>
</dbReference>
<evidence type="ECO:0000256" key="4">
    <source>
        <dbReference type="ARBA" id="ARBA00023033"/>
    </source>
</evidence>
<keyword evidence="3" id="KW-0560">Oxidoreductase</keyword>
<reference evidence="7" key="1">
    <citation type="journal article" date="2019" name="Int. J. Syst. Evol. Microbiol.">
        <title>The Global Catalogue of Microorganisms (GCM) 10K type strain sequencing project: providing services to taxonomists for standard genome sequencing and annotation.</title>
        <authorList>
            <consortium name="The Broad Institute Genomics Platform"/>
            <consortium name="The Broad Institute Genome Sequencing Center for Infectious Disease"/>
            <person name="Wu L."/>
            <person name="Ma J."/>
        </authorList>
    </citation>
    <scope>NUCLEOTIDE SEQUENCE [LARGE SCALE GENOMIC DNA]</scope>
    <source>
        <strain evidence="7">JCM 17021</strain>
    </source>
</reference>
<name>A0ABP7K8Q6_9MICO</name>
<dbReference type="NCBIfam" id="TIGR03856">
    <property type="entry name" value="F420_MSMEG_2906"/>
    <property type="match status" value="1"/>
</dbReference>
<keyword evidence="1" id="KW-0285">Flavoprotein</keyword>
<dbReference type="CDD" id="cd01097">
    <property type="entry name" value="Tetrahydromethanopterin_reductase"/>
    <property type="match status" value="1"/>
</dbReference>
<dbReference type="PANTHER" id="PTHR42847">
    <property type="entry name" value="ALKANESULFONATE MONOOXYGENASE"/>
    <property type="match status" value="1"/>
</dbReference>
<evidence type="ECO:0000313" key="6">
    <source>
        <dbReference type="EMBL" id="GAA3869604.1"/>
    </source>
</evidence>
<dbReference type="Gene3D" id="3.20.20.30">
    <property type="entry name" value="Luciferase-like domain"/>
    <property type="match status" value="1"/>
</dbReference>
<evidence type="ECO:0000256" key="3">
    <source>
        <dbReference type="ARBA" id="ARBA00023002"/>
    </source>
</evidence>
<dbReference type="Pfam" id="PF00296">
    <property type="entry name" value="Bac_luciferase"/>
    <property type="match status" value="1"/>
</dbReference>
<dbReference type="EMBL" id="BAABCN010000002">
    <property type="protein sequence ID" value="GAA3869604.1"/>
    <property type="molecule type" value="Genomic_DNA"/>
</dbReference>
<keyword evidence="4" id="KW-0503">Monooxygenase</keyword>
<accession>A0ABP7K8Q6</accession>
<keyword evidence="2" id="KW-0288">FMN</keyword>
<dbReference type="Proteomes" id="UP001501803">
    <property type="component" value="Unassembled WGS sequence"/>
</dbReference>